<keyword evidence="3" id="KW-1185">Reference proteome</keyword>
<evidence type="ECO:0000313" key="2">
    <source>
        <dbReference type="EMBL" id="GEK57102.1"/>
    </source>
</evidence>
<organism evidence="2 3">
    <name type="scientific">Marinococcus halophilus</name>
    <dbReference type="NCBI Taxonomy" id="1371"/>
    <lineage>
        <taxon>Bacteria</taxon>
        <taxon>Bacillati</taxon>
        <taxon>Bacillota</taxon>
        <taxon>Bacilli</taxon>
        <taxon>Bacillales</taxon>
        <taxon>Bacillaceae</taxon>
        <taxon>Marinococcus</taxon>
    </lineage>
</organism>
<reference evidence="2 3" key="1">
    <citation type="submission" date="2019-07" db="EMBL/GenBank/DDBJ databases">
        <title>Whole genome shotgun sequence of Marinococcus halophilus NBRC 102359.</title>
        <authorList>
            <person name="Hosoyama A."/>
            <person name="Uohara A."/>
            <person name="Ohji S."/>
            <person name="Ichikawa N."/>
        </authorList>
    </citation>
    <scope>NUCLEOTIDE SEQUENCE [LARGE SCALE GENOMIC DNA]</scope>
    <source>
        <strain evidence="2 3">NBRC 102359</strain>
    </source>
</reference>
<dbReference type="PANTHER" id="PTHR42899:SF1">
    <property type="entry name" value="SPERMATOGENESIS-ASSOCIATED PROTEIN 20"/>
    <property type="match status" value="1"/>
</dbReference>
<feature type="domain" description="Spermatogenesis-associated protein 20-like TRX" evidence="1">
    <location>
        <begin position="1"/>
        <end position="55"/>
    </location>
</feature>
<proteinExistence type="predicted"/>
<accession>A0A510Y1A3</accession>
<dbReference type="Gene3D" id="3.40.30.10">
    <property type="entry name" value="Glutaredoxin"/>
    <property type="match status" value="1"/>
</dbReference>
<dbReference type="Proteomes" id="UP000321051">
    <property type="component" value="Unassembled WGS sequence"/>
</dbReference>
<dbReference type="Pfam" id="PF03190">
    <property type="entry name" value="Thioredox_DsbH"/>
    <property type="match status" value="1"/>
</dbReference>
<evidence type="ECO:0000313" key="3">
    <source>
        <dbReference type="Proteomes" id="UP000321051"/>
    </source>
</evidence>
<dbReference type="SUPFAM" id="SSF52833">
    <property type="entry name" value="Thioredoxin-like"/>
    <property type="match status" value="1"/>
</dbReference>
<dbReference type="AlphaFoldDB" id="A0A510Y1A3"/>
<dbReference type="InterPro" id="IPR024705">
    <property type="entry name" value="Ssp411"/>
</dbReference>
<comment type="caution">
    <text evidence="2">The sequence shown here is derived from an EMBL/GenBank/DDBJ whole genome shotgun (WGS) entry which is preliminary data.</text>
</comment>
<protein>
    <recommendedName>
        <fullName evidence="1">Spermatogenesis-associated protein 20-like TRX domain-containing protein</fullName>
    </recommendedName>
</protein>
<dbReference type="InterPro" id="IPR004879">
    <property type="entry name" value="Ssp411-like_TRX"/>
</dbReference>
<name>A0A510Y1A3_MARHA</name>
<dbReference type="EMBL" id="BJUN01000001">
    <property type="protein sequence ID" value="GEK57102.1"/>
    <property type="molecule type" value="Genomic_DNA"/>
</dbReference>
<sequence>MNRLQYEKSPYLQQHKNNPVDWYPWGTDAFEKAEAENKPLMVSIGYSTCHWWQNLNATI</sequence>
<evidence type="ECO:0000259" key="1">
    <source>
        <dbReference type="Pfam" id="PF03190"/>
    </source>
</evidence>
<dbReference type="InterPro" id="IPR036249">
    <property type="entry name" value="Thioredoxin-like_sf"/>
</dbReference>
<dbReference type="PANTHER" id="PTHR42899">
    <property type="entry name" value="SPERMATOGENESIS-ASSOCIATED PROTEIN 20"/>
    <property type="match status" value="1"/>
</dbReference>
<gene>
    <name evidence="2" type="ORF">MHA01_00070</name>
</gene>
<dbReference type="OrthoDB" id="9762614at2"/>